<name>A0A5B6TFD5_9BACT</name>
<organism evidence="1 2">
    <name type="scientific">Rufibacter hautae</name>
    <dbReference type="NCBI Taxonomy" id="2595005"/>
    <lineage>
        <taxon>Bacteria</taxon>
        <taxon>Pseudomonadati</taxon>
        <taxon>Bacteroidota</taxon>
        <taxon>Cytophagia</taxon>
        <taxon>Cytophagales</taxon>
        <taxon>Hymenobacteraceae</taxon>
        <taxon>Rufibacter</taxon>
    </lineage>
</organism>
<keyword evidence="2" id="KW-1185">Reference proteome</keyword>
<sequence length="136" mass="15890">MLGYIYGHRIRPNRRLQKIMRELKEKCSAVLEDEKKGVYKTIVTENQNSSELVVEVKELAVTETGQVKVQYLNAFYKNPSFRTRKGTELLQEVHGLLGEYLPKQEIEWYEVNGRHAAIKEFVNELDTIQNPHTARK</sequence>
<proteinExistence type="predicted"/>
<protein>
    <submittedName>
        <fullName evidence="1">Uncharacterized protein</fullName>
    </submittedName>
</protein>
<dbReference type="Proteomes" id="UP000324133">
    <property type="component" value="Unassembled WGS sequence"/>
</dbReference>
<accession>A0A5B6TFD5</accession>
<evidence type="ECO:0000313" key="1">
    <source>
        <dbReference type="EMBL" id="KAA3438838.1"/>
    </source>
</evidence>
<dbReference type="OrthoDB" id="851656at2"/>
<evidence type="ECO:0000313" key="2">
    <source>
        <dbReference type="Proteomes" id="UP000324133"/>
    </source>
</evidence>
<reference evidence="1 2" key="1">
    <citation type="submission" date="2019-07" db="EMBL/GenBank/DDBJ databases">
        <title>Rufibacter sp. nov., isolated from lake sediment.</title>
        <authorList>
            <person name="Qu J.-H."/>
        </authorList>
    </citation>
    <scope>NUCLEOTIDE SEQUENCE [LARGE SCALE GENOMIC DNA]</scope>
    <source>
        <strain evidence="1 2">NBS58-1</strain>
    </source>
</reference>
<dbReference type="AlphaFoldDB" id="A0A5B6TFD5"/>
<comment type="caution">
    <text evidence="1">The sequence shown here is derived from an EMBL/GenBank/DDBJ whole genome shotgun (WGS) entry which is preliminary data.</text>
</comment>
<dbReference type="EMBL" id="VKKY01000002">
    <property type="protein sequence ID" value="KAA3438838.1"/>
    <property type="molecule type" value="Genomic_DNA"/>
</dbReference>
<gene>
    <name evidence="1" type="ORF">FOA19_10470</name>
</gene>